<sequence length="94" mass="10358">MMPYGNCGWGMNGGWGMWLFAALLLLGLAVLVVLAIRLLSRPSGSGGHFAAPSSTYPPPPGEGRARQILEERYARGEIDSEEYRERRRVLDGHD</sequence>
<evidence type="ECO:0000256" key="2">
    <source>
        <dbReference type="SAM" id="Phobius"/>
    </source>
</evidence>
<feature type="transmembrane region" description="Helical" evidence="2">
    <location>
        <begin position="15"/>
        <end position="39"/>
    </location>
</feature>
<proteinExistence type="predicted"/>
<comment type="caution">
    <text evidence="4">The sequence shown here is derived from an EMBL/GenBank/DDBJ whole genome shotgun (WGS) entry which is preliminary data.</text>
</comment>
<keyword evidence="2" id="KW-1133">Transmembrane helix</keyword>
<keyword evidence="2" id="KW-0812">Transmembrane</keyword>
<feature type="domain" description="SHOCT" evidence="3">
    <location>
        <begin position="66"/>
        <end position="90"/>
    </location>
</feature>
<accession>A0ABQ0YHE2</accession>
<dbReference type="Pfam" id="PF09851">
    <property type="entry name" value="SHOCT"/>
    <property type="match status" value="1"/>
</dbReference>
<dbReference type="Proteomes" id="UP000325466">
    <property type="component" value="Unassembled WGS sequence"/>
</dbReference>
<gene>
    <name evidence="4" type="ORF">RAJCM14343_1201</name>
</gene>
<feature type="region of interest" description="Disordered" evidence="1">
    <location>
        <begin position="43"/>
        <end position="64"/>
    </location>
</feature>
<dbReference type="InterPro" id="IPR018649">
    <property type="entry name" value="SHOCT"/>
</dbReference>
<evidence type="ECO:0000259" key="3">
    <source>
        <dbReference type="Pfam" id="PF09851"/>
    </source>
</evidence>
<keyword evidence="2" id="KW-0472">Membrane</keyword>
<evidence type="ECO:0000313" key="5">
    <source>
        <dbReference type="Proteomes" id="UP000325466"/>
    </source>
</evidence>
<dbReference type="EMBL" id="BLAH01000032">
    <property type="protein sequence ID" value="GES35952.1"/>
    <property type="molecule type" value="Genomic_DNA"/>
</dbReference>
<evidence type="ECO:0000256" key="1">
    <source>
        <dbReference type="SAM" id="MobiDB-lite"/>
    </source>
</evidence>
<reference evidence="4 5" key="1">
    <citation type="journal article" date="2018" name="Biodegradation">
        <title>1,4-Dioxane degradation characteristics of Rhodococcus aetherivorans JCM 14343.</title>
        <authorList>
            <person name="Inoue D."/>
            <person name="Tsunoda T."/>
            <person name="Yamamoto N."/>
            <person name="Ike M."/>
            <person name="Sei K."/>
        </authorList>
    </citation>
    <scope>NUCLEOTIDE SEQUENCE [LARGE SCALE GENOMIC DNA]</scope>
    <source>
        <strain evidence="4 5">JCM 14343</strain>
    </source>
</reference>
<protein>
    <recommendedName>
        <fullName evidence="3">SHOCT domain-containing protein</fullName>
    </recommendedName>
</protein>
<evidence type="ECO:0000313" key="4">
    <source>
        <dbReference type="EMBL" id="GES35952.1"/>
    </source>
</evidence>
<name>A0ABQ0YHE2_9NOCA</name>
<organism evidence="4 5">
    <name type="scientific">Rhodococcus aetherivorans</name>
    <dbReference type="NCBI Taxonomy" id="191292"/>
    <lineage>
        <taxon>Bacteria</taxon>
        <taxon>Bacillati</taxon>
        <taxon>Actinomycetota</taxon>
        <taxon>Actinomycetes</taxon>
        <taxon>Mycobacteriales</taxon>
        <taxon>Nocardiaceae</taxon>
        <taxon>Rhodococcus</taxon>
    </lineage>
</organism>
<keyword evidence="5" id="KW-1185">Reference proteome</keyword>